<dbReference type="Gene3D" id="1.10.10.10">
    <property type="entry name" value="Winged helix-like DNA-binding domain superfamily/Winged helix DNA-binding domain"/>
    <property type="match status" value="1"/>
</dbReference>
<dbReference type="PANTHER" id="PTHR33164">
    <property type="entry name" value="TRANSCRIPTIONAL REGULATOR, MARR FAMILY"/>
    <property type="match status" value="1"/>
</dbReference>
<dbReference type="Proteomes" id="UP001145050">
    <property type="component" value="Unassembled WGS sequence"/>
</dbReference>
<gene>
    <name evidence="3" type="ORF">NC797_08935</name>
</gene>
<dbReference type="EMBL" id="JAMQKB010000007">
    <property type="protein sequence ID" value="MDC3424633.1"/>
    <property type="molecule type" value="Genomic_DNA"/>
</dbReference>
<dbReference type="GO" id="GO:0003677">
    <property type="term" value="F:DNA binding"/>
    <property type="evidence" value="ECO:0007669"/>
    <property type="project" value="UniProtKB-KW"/>
</dbReference>
<dbReference type="GO" id="GO:0003700">
    <property type="term" value="F:DNA-binding transcription factor activity"/>
    <property type="evidence" value="ECO:0007669"/>
    <property type="project" value="InterPro"/>
</dbReference>
<proteinExistence type="predicted"/>
<reference evidence="3" key="1">
    <citation type="submission" date="2022-06" db="EMBL/GenBank/DDBJ databases">
        <title>Aquibacillus sp. a new bacterium isolated from soil saline samples.</title>
        <authorList>
            <person name="Galisteo C."/>
            <person name="De La Haba R."/>
            <person name="Sanchez-Porro C."/>
            <person name="Ventosa A."/>
        </authorList>
    </citation>
    <scope>NUCLEOTIDE SEQUENCE</scope>
    <source>
        <strain evidence="3">3ASR75-11</strain>
    </source>
</reference>
<evidence type="ECO:0000313" key="3">
    <source>
        <dbReference type="EMBL" id="MDC3424633.1"/>
    </source>
</evidence>
<dbReference type="InterPro" id="IPR036390">
    <property type="entry name" value="WH_DNA-bd_sf"/>
</dbReference>
<dbReference type="SUPFAM" id="SSF46785">
    <property type="entry name" value="Winged helix' DNA-binding domain"/>
    <property type="match status" value="1"/>
</dbReference>
<dbReference type="PROSITE" id="PS50995">
    <property type="entry name" value="HTH_MARR_2"/>
    <property type="match status" value="1"/>
</dbReference>
<dbReference type="GO" id="GO:0006950">
    <property type="term" value="P:response to stress"/>
    <property type="evidence" value="ECO:0007669"/>
    <property type="project" value="TreeGrafter"/>
</dbReference>
<evidence type="ECO:0000256" key="1">
    <source>
        <dbReference type="ARBA" id="ARBA00023125"/>
    </source>
</evidence>
<comment type="caution">
    <text evidence="3">The sequence shown here is derived from an EMBL/GenBank/DDBJ whole genome shotgun (WGS) entry which is preliminary data.</text>
</comment>
<evidence type="ECO:0000259" key="2">
    <source>
        <dbReference type="PROSITE" id="PS50995"/>
    </source>
</evidence>
<accession>A0A9X3WTM3</accession>
<evidence type="ECO:0000313" key="4">
    <source>
        <dbReference type="Proteomes" id="UP001145050"/>
    </source>
</evidence>
<dbReference type="InterPro" id="IPR036388">
    <property type="entry name" value="WH-like_DNA-bd_sf"/>
</dbReference>
<keyword evidence="1" id="KW-0238">DNA-binding</keyword>
<dbReference type="PRINTS" id="PR00598">
    <property type="entry name" value="HTHMARR"/>
</dbReference>
<protein>
    <submittedName>
        <fullName evidence="3">MarR family winged helix-turn-helix transcriptional regulator</fullName>
    </submittedName>
</protein>
<sequence length="148" mass="17504">MEHQELKILIDRYTSATNEVNRRITQRMNEQVHQQLTTDQFSTLHYMYKHQPCTSSDISHEFSIGKSAVTAQINRLFERGFIRRNRDNEDRRIVYLSLTNEGKELMEHAISKLYDVLGDILTQFDQEEVESFIQKLEKLVQILKDNGN</sequence>
<feature type="domain" description="HTH marR-type" evidence="2">
    <location>
        <begin position="3"/>
        <end position="141"/>
    </location>
</feature>
<name>A0A9X3WTM3_9BACI</name>
<dbReference type="InterPro" id="IPR039422">
    <property type="entry name" value="MarR/SlyA-like"/>
</dbReference>
<dbReference type="RefSeq" id="WP_272436437.1">
    <property type="nucleotide sequence ID" value="NZ_JAMQKB010000007.1"/>
</dbReference>
<organism evidence="3 4">
    <name type="scientific">Terrihalobacillus insolitus</name>
    <dbReference type="NCBI Taxonomy" id="2950438"/>
    <lineage>
        <taxon>Bacteria</taxon>
        <taxon>Bacillati</taxon>
        <taxon>Bacillota</taxon>
        <taxon>Bacilli</taxon>
        <taxon>Bacillales</taxon>
        <taxon>Bacillaceae</taxon>
        <taxon>Terrihalobacillus</taxon>
    </lineage>
</organism>
<keyword evidence="4" id="KW-1185">Reference proteome</keyword>
<dbReference type="AlphaFoldDB" id="A0A9X3WTM3"/>
<dbReference type="InterPro" id="IPR000835">
    <property type="entry name" value="HTH_MarR-typ"/>
</dbReference>
<dbReference type="Pfam" id="PF01047">
    <property type="entry name" value="MarR"/>
    <property type="match status" value="1"/>
</dbReference>
<dbReference type="SMART" id="SM00347">
    <property type="entry name" value="HTH_MARR"/>
    <property type="match status" value="1"/>
</dbReference>
<dbReference type="PANTHER" id="PTHR33164:SF99">
    <property type="entry name" value="MARR FAMILY REGULATORY PROTEIN"/>
    <property type="match status" value="1"/>
</dbReference>